<keyword evidence="5" id="KW-0325">Glycoprotein</keyword>
<feature type="domain" description="Pentraxin (PTX)" evidence="7">
    <location>
        <begin position="20"/>
        <end position="200"/>
    </location>
</feature>
<keyword evidence="2" id="KW-0479">Metal-binding</keyword>
<keyword evidence="3" id="KW-0106">Calcium</keyword>
<evidence type="ECO:0000256" key="1">
    <source>
        <dbReference type="ARBA" id="ARBA00001913"/>
    </source>
</evidence>
<feature type="chain" id="PRO_5015909727" description="Pentraxin (PTX) domain-containing protein" evidence="6">
    <location>
        <begin position="19"/>
        <end position="866"/>
    </location>
</feature>
<comment type="cofactor">
    <cofactor evidence="1">
        <name>Ca(2+)</name>
        <dbReference type="ChEBI" id="CHEBI:29108"/>
    </cofactor>
</comment>
<dbReference type="PANTHER" id="PTHR19277:SF125">
    <property type="entry name" value="B6"/>
    <property type="match status" value="1"/>
</dbReference>
<dbReference type="Pfam" id="PF00354">
    <property type="entry name" value="Pentaxin"/>
    <property type="match status" value="1"/>
</dbReference>
<evidence type="ECO:0000259" key="7">
    <source>
        <dbReference type="SMART" id="SM00159"/>
    </source>
</evidence>
<dbReference type="AlphaFoldDB" id="A0A2W1BRC8"/>
<name>A0A2W1BRC8_HELAM</name>
<dbReference type="InterPro" id="IPR001759">
    <property type="entry name" value="PTX_dom"/>
</dbReference>
<evidence type="ECO:0000313" key="9">
    <source>
        <dbReference type="Proteomes" id="UP000249218"/>
    </source>
</evidence>
<dbReference type="GO" id="GO:0046872">
    <property type="term" value="F:metal ion binding"/>
    <property type="evidence" value="ECO:0007669"/>
    <property type="project" value="UniProtKB-KW"/>
</dbReference>
<accession>A0A2W1BRC8</accession>
<keyword evidence="6" id="KW-0732">Signal</keyword>
<keyword evidence="4" id="KW-1015">Disulfide bond</keyword>
<dbReference type="Gene3D" id="2.60.120.200">
    <property type="match status" value="1"/>
</dbReference>
<evidence type="ECO:0000256" key="5">
    <source>
        <dbReference type="ARBA" id="ARBA00023180"/>
    </source>
</evidence>
<dbReference type="PANTHER" id="PTHR19277">
    <property type="entry name" value="PENTRAXIN"/>
    <property type="match status" value="1"/>
</dbReference>
<keyword evidence="9" id="KW-1185">Reference proteome</keyword>
<proteinExistence type="predicted"/>
<sequence>MPWIILIVLLSVASTGISINRPVYKIVLKQKGYAQFLQYDIETPPLREFTICTWIRVYDLSGDQSIFTYVANGNNRVVRLWLDSGGKHINVSINGKVTSSSEVDIQKDVWRHVCLSYQSDFGAWALYVDSRLLSCQASQSLLGFVLPGGGSVIIGYGTADGGSQNGFEGEIFGTNMILASTIERNYTIRNDPLYEQKRFQKNKMKTGNSHMNYIILNDLQTGELKNNFETTQPTTTEPKSFIKFRTPHSFIEHAVGLEVSSPKPVSDIADKDYLGFSVADKTEQPDGLSFWNLNNYEHTGRYNIADKNKSLNNIHDTSTPTSLTEFETPPPPVPKYTFLEKTLEAEKAVPDVSFKFRAPTTEPGKYSLHKKFGYEISEVETPPPLVEKNTKVYGQWTSSKFAGNVLNYLKNINFRSREQKKIPQTIPLSKISDSFPYASDFKITKIRPAFQFQRRNLVEKQFETSKRSPQINVQILEDDLRNHILKTHAQTQPVNVEITNRGVRKKKHENRFYRNVDAVENSNSFESSEPVRTSKPLVPTVRKTKPKNSADLTLQTNNLLSILPFLKSLEYFVENSQFTDTQKEKANGDMYTRSLSARNKWHNVKSYSNDYTPREIKIDPESGQSVIEGKIAGLNKKHPSVRLNYKHENRNIMPFNKEDPSMAQARAIAMEVSNQSDYNKDSISILKYNHGFLPGHNKKIKMEEKRIGSTKTKNHSNRKNNFNKNIKIGNALNEKHAIGVNAEQNKQSFVGGNANIPDINKYRSDIDNDNSEVPPSLAPRICKNVELYDRVLYVQPDESIDMTHILSPVRLKNIGIEFIMQNYKKCSLQESELQNNPMLFIDWSKTPVRLFGGSFPKTTTDLCGFF</sequence>
<dbReference type="EMBL" id="KZ149925">
    <property type="protein sequence ID" value="PZC77598.1"/>
    <property type="molecule type" value="Genomic_DNA"/>
</dbReference>
<dbReference type="OrthoDB" id="8871962at2759"/>
<organism evidence="8 9">
    <name type="scientific">Helicoverpa armigera</name>
    <name type="common">Cotton bollworm</name>
    <name type="synonym">Heliothis armigera</name>
    <dbReference type="NCBI Taxonomy" id="29058"/>
    <lineage>
        <taxon>Eukaryota</taxon>
        <taxon>Metazoa</taxon>
        <taxon>Ecdysozoa</taxon>
        <taxon>Arthropoda</taxon>
        <taxon>Hexapoda</taxon>
        <taxon>Insecta</taxon>
        <taxon>Pterygota</taxon>
        <taxon>Neoptera</taxon>
        <taxon>Endopterygota</taxon>
        <taxon>Lepidoptera</taxon>
        <taxon>Glossata</taxon>
        <taxon>Ditrysia</taxon>
        <taxon>Noctuoidea</taxon>
        <taxon>Noctuidae</taxon>
        <taxon>Heliothinae</taxon>
        <taxon>Helicoverpa</taxon>
    </lineage>
</organism>
<dbReference type="InterPro" id="IPR013320">
    <property type="entry name" value="ConA-like_dom_sf"/>
</dbReference>
<evidence type="ECO:0000313" key="8">
    <source>
        <dbReference type="EMBL" id="PZC77598.1"/>
    </source>
</evidence>
<gene>
    <name evidence="8" type="primary">HaOG203154</name>
    <name evidence="8" type="ORF">B5X24_HaOG203154</name>
</gene>
<dbReference type="SUPFAM" id="SSF49899">
    <property type="entry name" value="Concanavalin A-like lectins/glucanases"/>
    <property type="match status" value="1"/>
</dbReference>
<reference evidence="8 9" key="1">
    <citation type="journal article" date="2017" name="BMC Biol.">
        <title>Genomic innovations, transcriptional plasticity and gene loss underlying the evolution and divergence of two highly polyphagous and invasive Helicoverpa pest species.</title>
        <authorList>
            <person name="Pearce S.L."/>
            <person name="Clarke D.F."/>
            <person name="East P.D."/>
            <person name="Elfekih S."/>
            <person name="Gordon K.H."/>
            <person name="Jermiin L.S."/>
            <person name="McGaughran A."/>
            <person name="Oakeshott J.G."/>
            <person name="Papanikolaou A."/>
            <person name="Perera O.P."/>
            <person name="Rane R.V."/>
            <person name="Richards S."/>
            <person name="Tay W.T."/>
            <person name="Walsh T.K."/>
            <person name="Anderson A."/>
            <person name="Anderson C.J."/>
            <person name="Asgari S."/>
            <person name="Board P.G."/>
            <person name="Bretschneider A."/>
            <person name="Campbell P.M."/>
            <person name="Chertemps T."/>
            <person name="Christeller J.T."/>
            <person name="Coppin C.W."/>
            <person name="Downes S.J."/>
            <person name="Duan G."/>
            <person name="Farnsworth C.A."/>
            <person name="Good R.T."/>
            <person name="Han L.B."/>
            <person name="Han Y.C."/>
            <person name="Hatje K."/>
            <person name="Horne I."/>
            <person name="Huang Y.P."/>
            <person name="Hughes D.S."/>
            <person name="Jacquin-Joly E."/>
            <person name="James W."/>
            <person name="Jhangiani S."/>
            <person name="Kollmar M."/>
            <person name="Kuwar S.S."/>
            <person name="Li S."/>
            <person name="Liu N.Y."/>
            <person name="Maibeche M.T."/>
            <person name="Miller J.R."/>
            <person name="Montagne N."/>
            <person name="Perry T."/>
            <person name="Qu J."/>
            <person name="Song S.V."/>
            <person name="Sutton G.G."/>
            <person name="Vogel H."/>
            <person name="Walenz B.P."/>
            <person name="Xu W."/>
            <person name="Zhang H.J."/>
            <person name="Zou Z."/>
            <person name="Batterham P."/>
            <person name="Edwards O.R."/>
            <person name="Feyereisen R."/>
            <person name="Gibbs R.A."/>
            <person name="Heckel D.G."/>
            <person name="McGrath A."/>
            <person name="Robin C."/>
            <person name="Scherer S.E."/>
            <person name="Worley K.C."/>
            <person name="Wu Y.D."/>
        </authorList>
    </citation>
    <scope>NUCLEOTIDE SEQUENCE [LARGE SCALE GENOMIC DNA]</scope>
    <source>
        <strain evidence="8">Harm_GR_Male_#8</strain>
        <tissue evidence="8">Whole organism</tissue>
    </source>
</reference>
<evidence type="ECO:0000256" key="4">
    <source>
        <dbReference type="ARBA" id="ARBA00023157"/>
    </source>
</evidence>
<evidence type="ECO:0000256" key="2">
    <source>
        <dbReference type="ARBA" id="ARBA00022723"/>
    </source>
</evidence>
<evidence type="ECO:0000256" key="3">
    <source>
        <dbReference type="ARBA" id="ARBA00022837"/>
    </source>
</evidence>
<dbReference type="SMART" id="SM00159">
    <property type="entry name" value="PTX"/>
    <property type="match status" value="1"/>
</dbReference>
<evidence type="ECO:0000256" key="6">
    <source>
        <dbReference type="SAM" id="SignalP"/>
    </source>
</evidence>
<dbReference type="Proteomes" id="UP000249218">
    <property type="component" value="Unassembled WGS sequence"/>
</dbReference>
<dbReference type="InterPro" id="IPR051360">
    <property type="entry name" value="Neuronal_Pentraxin_Related"/>
</dbReference>
<protein>
    <recommendedName>
        <fullName evidence="7">Pentraxin (PTX) domain-containing protein</fullName>
    </recommendedName>
</protein>
<feature type="signal peptide" evidence="6">
    <location>
        <begin position="1"/>
        <end position="18"/>
    </location>
</feature>